<gene>
    <name evidence="2" type="ORF">LPB3_03035</name>
</gene>
<dbReference type="STRING" id="1774273.LPB03_02075"/>
<dbReference type="OrthoDB" id="705638at2"/>
<dbReference type="Proteomes" id="UP000092584">
    <property type="component" value="Unassembled WGS sequence"/>
</dbReference>
<keyword evidence="3" id="KW-1185">Reference proteome</keyword>
<organism evidence="2 3">
    <name type="scientific">Polaribacter vadi</name>
    <dbReference type="NCBI Taxonomy" id="1774273"/>
    <lineage>
        <taxon>Bacteria</taxon>
        <taxon>Pseudomonadati</taxon>
        <taxon>Bacteroidota</taxon>
        <taxon>Flavobacteriia</taxon>
        <taxon>Flavobacteriales</taxon>
        <taxon>Flavobacteriaceae</taxon>
    </lineage>
</organism>
<evidence type="ECO:0000313" key="3">
    <source>
        <dbReference type="Proteomes" id="UP000092584"/>
    </source>
</evidence>
<accession>A0A1B8U0N7</accession>
<dbReference type="AlphaFoldDB" id="A0A1B8U0N7"/>
<feature type="chain" id="PRO_5008615859" description="DUF4252 domain-containing protein" evidence="1">
    <location>
        <begin position="20"/>
        <end position="172"/>
    </location>
</feature>
<evidence type="ECO:0000256" key="1">
    <source>
        <dbReference type="SAM" id="SignalP"/>
    </source>
</evidence>
<keyword evidence="1" id="KW-0732">Signal</keyword>
<protein>
    <recommendedName>
        <fullName evidence="4">DUF4252 domain-containing protein</fullName>
    </recommendedName>
</protein>
<dbReference type="KEGG" id="pob:LPB03_02075"/>
<sequence>MKKIIVLIAFIVAPMFANAQSIFDSLEDMDGVDMVIVTKDAFELLNKFKSKDIKSDGNEVMQAFEIINDLKEFKMFSTNNLEIASKMEKMVNSSIKNSNLTQLMRIKQDDSRIKIYVKATKNKDYVSEVLMFIKGIDKESKGVSEAMVMSLTGNIDINKMSDFTDKIVKENK</sequence>
<evidence type="ECO:0008006" key="4">
    <source>
        <dbReference type="Google" id="ProtNLM"/>
    </source>
</evidence>
<name>A0A1B8U0N7_9FLAO</name>
<feature type="signal peptide" evidence="1">
    <location>
        <begin position="1"/>
        <end position="19"/>
    </location>
</feature>
<dbReference type="EMBL" id="LSFM01000018">
    <property type="protein sequence ID" value="OBY65349.1"/>
    <property type="molecule type" value="Genomic_DNA"/>
</dbReference>
<dbReference type="Pfam" id="PF14060">
    <property type="entry name" value="DUF4252"/>
    <property type="match status" value="1"/>
</dbReference>
<comment type="caution">
    <text evidence="2">The sequence shown here is derived from an EMBL/GenBank/DDBJ whole genome shotgun (WGS) entry which is preliminary data.</text>
</comment>
<dbReference type="InterPro" id="IPR025348">
    <property type="entry name" value="DUF4252"/>
</dbReference>
<dbReference type="RefSeq" id="WP_065318127.1">
    <property type="nucleotide sequence ID" value="NZ_CP017477.1"/>
</dbReference>
<evidence type="ECO:0000313" key="2">
    <source>
        <dbReference type="EMBL" id="OBY65349.1"/>
    </source>
</evidence>
<proteinExistence type="predicted"/>
<reference evidence="3" key="1">
    <citation type="submission" date="2016-02" db="EMBL/GenBank/DDBJ databases">
        <authorList>
            <person name="Shin S.-K."/>
            <person name="Yi H."/>
            <person name="Kim E."/>
        </authorList>
    </citation>
    <scope>NUCLEOTIDE SEQUENCE [LARGE SCALE GENOMIC DNA]</scope>
    <source>
        <strain evidence="3">LPB0003</strain>
    </source>
</reference>